<comment type="caution">
    <text evidence="2">The sequence shown here is derived from an EMBL/GenBank/DDBJ whole genome shotgun (WGS) entry which is preliminary data.</text>
</comment>
<dbReference type="RefSeq" id="WP_126922017.1">
    <property type="nucleotide sequence ID" value="NZ_ML133690.1"/>
</dbReference>
<dbReference type="Proteomes" id="UP000278823">
    <property type="component" value="Unassembled WGS sequence"/>
</dbReference>
<dbReference type="Pfam" id="PF12973">
    <property type="entry name" value="Cupin_7"/>
    <property type="match status" value="1"/>
</dbReference>
<gene>
    <name evidence="2" type="ORF">EFQ99_16200</name>
</gene>
<evidence type="ECO:0000313" key="2">
    <source>
        <dbReference type="EMBL" id="RUM24331.1"/>
    </source>
</evidence>
<organism evidence="2 3">
    <name type="scientific">Rhizobium vallis</name>
    <dbReference type="NCBI Taxonomy" id="634290"/>
    <lineage>
        <taxon>Bacteria</taxon>
        <taxon>Pseudomonadati</taxon>
        <taxon>Pseudomonadota</taxon>
        <taxon>Alphaproteobacteria</taxon>
        <taxon>Hyphomicrobiales</taxon>
        <taxon>Rhizobiaceae</taxon>
        <taxon>Rhizobium/Agrobacterium group</taxon>
        <taxon>Rhizobium</taxon>
    </lineage>
</organism>
<reference evidence="3" key="1">
    <citation type="submission" date="2018-11" db="EMBL/GenBank/DDBJ databases">
        <title>Rhizobium chutanense sp. nov., isolated from root nodules of Phaseolus vulgaris in China.</title>
        <authorList>
            <person name="Huo Y."/>
        </authorList>
    </citation>
    <scope>NUCLEOTIDE SEQUENCE [LARGE SCALE GENOMIC DNA]</scope>
    <source>
        <strain evidence="3">CCBAU 65647</strain>
    </source>
</reference>
<dbReference type="CDD" id="cd20303">
    <property type="entry name" value="cupin_ChrR_1"/>
    <property type="match status" value="1"/>
</dbReference>
<dbReference type="EMBL" id="RJTH01000005">
    <property type="protein sequence ID" value="RUM24331.1"/>
    <property type="molecule type" value="Genomic_DNA"/>
</dbReference>
<dbReference type="AlphaFoldDB" id="A0A432PJZ9"/>
<evidence type="ECO:0000259" key="1">
    <source>
        <dbReference type="Pfam" id="PF12973"/>
    </source>
</evidence>
<evidence type="ECO:0000313" key="3">
    <source>
        <dbReference type="Proteomes" id="UP000278823"/>
    </source>
</evidence>
<dbReference type="InterPro" id="IPR014710">
    <property type="entry name" value="RmlC-like_jellyroll"/>
</dbReference>
<accession>A0A432PJZ9</accession>
<dbReference type="Gene3D" id="2.60.120.10">
    <property type="entry name" value="Jelly Rolls"/>
    <property type="match status" value="1"/>
</dbReference>
<keyword evidence="3" id="KW-1185">Reference proteome</keyword>
<dbReference type="SUPFAM" id="SSF51182">
    <property type="entry name" value="RmlC-like cupins"/>
    <property type="match status" value="2"/>
</dbReference>
<feature type="domain" description="ChrR-like cupin" evidence="1">
    <location>
        <begin position="9"/>
        <end position="111"/>
    </location>
</feature>
<dbReference type="InterPro" id="IPR025979">
    <property type="entry name" value="ChrR-like_cupin_dom"/>
</dbReference>
<protein>
    <submittedName>
        <fullName evidence="2">Cupin</fullName>
    </submittedName>
</protein>
<sequence>MLLNEDLSSRTLVHAAELDWVPSPIKGVDRRMLFRIGAEKARATSIVRYAPQSRFSHHEHPGGEEFLVLDGVFQDESGDFPADTYVRNPPGSGHAPQSEGGCTILVKLWQFKAADRERIVRLPGEGRPSQARAGVASSRILFDGSDERVMLEDWHPDAEVEIANPKGLELLVIEGGFTETGDTLGRWSWLRLPAGQPLLAKTGGQGARVWYKSAPLLHEDVCLFDNPERPGEK</sequence>
<dbReference type="InterPro" id="IPR011051">
    <property type="entry name" value="RmlC_Cupin_sf"/>
</dbReference>
<dbReference type="OrthoDB" id="9801227at2"/>
<name>A0A432PJZ9_9HYPH</name>
<proteinExistence type="predicted"/>